<proteinExistence type="predicted"/>
<name>G7K7H8_MEDTR</name>
<dbReference type="GO" id="GO:0016740">
    <property type="term" value="F:transferase activity"/>
    <property type="evidence" value="ECO:0007669"/>
    <property type="project" value="UniProtKB-KW"/>
</dbReference>
<dbReference type="AlphaFoldDB" id="G7K7H8"/>
<dbReference type="PaxDb" id="3880-AES99808"/>
<keyword evidence="3" id="KW-1185">Reference proteome</keyword>
<dbReference type="Gene3D" id="3.30.559.10">
    <property type="entry name" value="Chloramphenicol acetyltransferase-like domain"/>
    <property type="match status" value="1"/>
</dbReference>
<accession>G7K7H8</accession>
<evidence type="ECO:0000313" key="3">
    <source>
        <dbReference type="Proteomes" id="UP000002051"/>
    </source>
</evidence>
<keyword evidence="1" id="KW-0808">Transferase</keyword>
<reference evidence="1 3" key="1">
    <citation type="journal article" date="2011" name="Nature">
        <title>The Medicago genome provides insight into the evolution of rhizobial symbioses.</title>
        <authorList>
            <person name="Young N.D."/>
            <person name="Debelle F."/>
            <person name="Oldroyd G.E."/>
            <person name="Geurts R."/>
            <person name="Cannon S.B."/>
            <person name="Udvardi M.K."/>
            <person name="Benedito V.A."/>
            <person name="Mayer K.F."/>
            <person name="Gouzy J."/>
            <person name="Schoof H."/>
            <person name="Van de Peer Y."/>
            <person name="Proost S."/>
            <person name="Cook D.R."/>
            <person name="Meyers B.C."/>
            <person name="Spannagl M."/>
            <person name="Cheung F."/>
            <person name="De Mita S."/>
            <person name="Krishnakumar V."/>
            <person name="Gundlach H."/>
            <person name="Zhou S."/>
            <person name="Mudge J."/>
            <person name="Bharti A.K."/>
            <person name="Murray J.D."/>
            <person name="Naoumkina M.A."/>
            <person name="Rosen B."/>
            <person name="Silverstein K.A."/>
            <person name="Tang H."/>
            <person name="Rombauts S."/>
            <person name="Zhao P.X."/>
            <person name="Zhou P."/>
            <person name="Barbe V."/>
            <person name="Bardou P."/>
            <person name="Bechner M."/>
            <person name="Bellec A."/>
            <person name="Berger A."/>
            <person name="Berges H."/>
            <person name="Bidwell S."/>
            <person name="Bisseling T."/>
            <person name="Choisne N."/>
            <person name="Couloux A."/>
            <person name="Denny R."/>
            <person name="Deshpande S."/>
            <person name="Dai X."/>
            <person name="Doyle J.J."/>
            <person name="Dudez A.M."/>
            <person name="Farmer A.D."/>
            <person name="Fouteau S."/>
            <person name="Franken C."/>
            <person name="Gibelin C."/>
            <person name="Gish J."/>
            <person name="Goldstein S."/>
            <person name="Gonzalez A.J."/>
            <person name="Green P.J."/>
            <person name="Hallab A."/>
            <person name="Hartog M."/>
            <person name="Hua A."/>
            <person name="Humphray S.J."/>
            <person name="Jeong D.H."/>
            <person name="Jing Y."/>
            <person name="Jocker A."/>
            <person name="Kenton S.M."/>
            <person name="Kim D.J."/>
            <person name="Klee K."/>
            <person name="Lai H."/>
            <person name="Lang C."/>
            <person name="Lin S."/>
            <person name="Macmil S.L."/>
            <person name="Magdelenat G."/>
            <person name="Matthews L."/>
            <person name="McCorrison J."/>
            <person name="Monaghan E.L."/>
            <person name="Mun J.H."/>
            <person name="Najar F.Z."/>
            <person name="Nicholson C."/>
            <person name="Noirot C."/>
            <person name="O'Bleness M."/>
            <person name="Paule C.R."/>
            <person name="Poulain J."/>
            <person name="Prion F."/>
            <person name="Qin B."/>
            <person name="Qu C."/>
            <person name="Retzel E.F."/>
            <person name="Riddle C."/>
            <person name="Sallet E."/>
            <person name="Samain S."/>
            <person name="Samson N."/>
            <person name="Sanders I."/>
            <person name="Saurat O."/>
            <person name="Scarpelli C."/>
            <person name="Schiex T."/>
            <person name="Segurens B."/>
            <person name="Severin A.J."/>
            <person name="Sherrier D.J."/>
            <person name="Shi R."/>
            <person name="Sims S."/>
            <person name="Singer S.R."/>
            <person name="Sinharoy S."/>
            <person name="Sterck L."/>
            <person name="Viollet A."/>
            <person name="Wang B.B."/>
            <person name="Wang K."/>
            <person name="Wang M."/>
            <person name="Wang X."/>
            <person name="Warfsmann J."/>
            <person name="Weissenbach J."/>
            <person name="White D.D."/>
            <person name="White J.D."/>
            <person name="Wiley G.B."/>
            <person name="Wincker P."/>
            <person name="Xing Y."/>
            <person name="Yang L."/>
            <person name="Yao Z."/>
            <person name="Ying F."/>
            <person name="Zhai J."/>
            <person name="Zhou L."/>
            <person name="Zuber A."/>
            <person name="Denarie J."/>
            <person name="Dixon R.A."/>
            <person name="May G.D."/>
            <person name="Schwartz D.C."/>
            <person name="Rogers J."/>
            <person name="Quetier F."/>
            <person name="Town C.D."/>
            <person name="Roe B.A."/>
        </authorList>
    </citation>
    <scope>NUCLEOTIDE SEQUENCE [LARGE SCALE GENOMIC DNA]</scope>
    <source>
        <strain evidence="1">A17</strain>
        <strain evidence="2 3">cv. Jemalong A17</strain>
    </source>
</reference>
<dbReference type="InterPro" id="IPR023213">
    <property type="entry name" value="CAT-like_dom_sf"/>
</dbReference>
<dbReference type="HOGENOM" id="CLU_2871036_0_0_1"/>
<evidence type="ECO:0000313" key="2">
    <source>
        <dbReference type="EnsemblPlants" id="AES99808"/>
    </source>
</evidence>
<dbReference type="Proteomes" id="UP000002051">
    <property type="component" value="Chromosome 5"/>
</dbReference>
<evidence type="ECO:0000313" key="1">
    <source>
        <dbReference type="EMBL" id="AES99808.1"/>
    </source>
</evidence>
<protein>
    <submittedName>
        <fullName evidence="1">Transferase family protein</fullName>
    </submittedName>
</protein>
<dbReference type="EMBL" id="CM001221">
    <property type="protein sequence ID" value="AES99808.1"/>
    <property type="molecule type" value="Genomic_DNA"/>
</dbReference>
<organism evidence="1 3">
    <name type="scientific">Medicago truncatula</name>
    <name type="common">Barrel medic</name>
    <name type="synonym">Medicago tribuloides</name>
    <dbReference type="NCBI Taxonomy" id="3880"/>
    <lineage>
        <taxon>Eukaryota</taxon>
        <taxon>Viridiplantae</taxon>
        <taxon>Streptophyta</taxon>
        <taxon>Embryophyta</taxon>
        <taxon>Tracheophyta</taxon>
        <taxon>Spermatophyta</taxon>
        <taxon>Magnoliopsida</taxon>
        <taxon>eudicotyledons</taxon>
        <taxon>Gunneridae</taxon>
        <taxon>Pentapetalae</taxon>
        <taxon>rosids</taxon>
        <taxon>fabids</taxon>
        <taxon>Fabales</taxon>
        <taxon>Fabaceae</taxon>
        <taxon>Papilionoideae</taxon>
        <taxon>50 kb inversion clade</taxon>
        <taxon>NPAAA clade</taxon>
        <taxon>Hologalegina</taxon>
        <taxon>IRL clade</taxon>
        <taxon>Trifolieae</taxon>
        <taxon>Medicago</taxon>
    </lineage>
</organism>
<reference evidence="2" key="3">
    <citation type="submission" date="2015-04" db="UniProtKB">
        <authorList>
            <consortium name="EnsemblPlants"/>
        </authorList>
    </citation>
    <scope>IDENTIFICATION</scope>
    <source>
        <strain evidence="2">cv. Jemalong A17</strain>
    </source>
</reference>
<gene>
    <name evidence="1" type="ordered locus">MTR_5g084920</name>
</gene>
<reference evidence="1 3" key="2">
    <citation type="journal article" date="2014" name="BMC Genomics">
        <title>An improved genome release (version Mt4.0) for the model legume Medicago truncatula.</title>
        <authorList>
            <person name="Tang H."/>
            <person name="Krishnakumar V."/>
            <person name="Bidwell S."/>
            <person name="Rosen B."/>
            <person name="Chan A."/>
            <person name="Zhou S."/>
            <person name="Gentzbittel L."/>
            <person name="Childs K.L."/>
            <person name="Yandell M."/>
            <person name="Gundlach H."/>
            <person name="Mayer K.F."/>
            <person name="Schwartz D.C."/>
            <person name="Town C.D."/>
        </authorList>
    </citation>
    <scope>GENOME REANNOTATION</scope>
    <source>
        <strain evidence="2 3">cv. Jemalong A17</strain>
    </source>
</reference>
<sequence>MEIELLSRETIKPSSPTPHLKLFPLSLIDNIYFSNYVPLLYFYNPNKSIDQNSKISHTGTDPDF</sequence>
<dbReference type="Pfam" id="PF02458">
    <property type="entry name" value="Transferase"/>
    <property type="match status" value="1"/>
</dbReference>
<dbReference type="EnsemblPlants" id="AES99808">
    <property type="protein sequence ID" value="AES99808"/>
    <property type="gene ID" value="MTR_5g084920"/>
</dbReference>